<dbReference type="InterPro" id="IPR021418">
    <property type="entry name" value="THO_THOC2_C"/>
</dbReference>
<comment type="similarity">
    <text evidence="2">Belongs to the THOC2 family.</text>
</comment>
<feature type="region of interest" description="Disordered" evidence="6">
    <location>
        <begin position="349"/>
        <end position="371"/>
    </location>
</feature>
<organism evidence="10 11">
    <name type="scientific">Malassezia restricta (strain ATCC 96810 / NBRC 103918 / CBS 7877)</name>
    <name type="common">Seborrheic dermatitis infection agent</name>
    <dbReference type="NCBI Taxonomy" id="425264"/>
    <lineage>
        <taxon>Eukaryota</taxon>
        <taxon>Fungi</taxon>
        <taxon>Dikarya</taxon>
        <taxon>Basidiomycota</taxon>
        <taxon>Ustilaginomycotina</taxon>
        <taxon>Malasseziomycetes</taxon>
        <taxon>Malasseziales</taxon>
        <taxon>Malasseziaceae</taxon>
        <taxon>Malassezia</taxon>
    </lineage>
</organism>
<evidence type="ECO:0000313" key="10">
    <source>
        <dbReference type="EMBL" id="AYO44185.1"/>
    </source>
</evidence>
<evidence type="ECO:0000259" key="9">
    <source>
        <dbReference type="Pfam" id="PF16134"/>
    </source>
</evidence>
<dbReference type="STRING" id="425264.A0A3G2S7W3"/>
<evidence type="ECO:0000256" key="4">
    <source>
        <dbReference type="ARBA" id="ARBA00023242"/>
    </source>
</evidence>
<feature type="coiled-coil region" evidence="5">
    <location>
        <begin position="890"/>
        <end position="949"/>
    </location>
</feature>
<sequence>MAPSTPDVHAEPQWLVHALRTEISGADVRSKLEHEWRTQPAHARIAIAELMREYILQQDVSCARITEALAITETSWCDVILDTCWALDAEMEVRCDENLPLETARSRLADVVRAFVTGGLLTAKLVASRLDAALLGAIGLLDANVFQRRGIQIRTATFFKQPKYNLLREENAGYAALFMSLESCIGPAMYADGDTVVESETARDRDVRAESWLQTSMLECIGRFGLDAVRVLDIILASFCAHAVHHYPFFLSVMRRVPWSSARIAEVLGFQYAHYTHPDTRESTPEELYLLTALLIREKVVSFAQMLAYVSPDDTIQKLKQAHDEALTSKTATVGANALTMAAPLIDDDHDSSAASSTTPANTVDAAPPPPPSPQGIFLIRALLRCGALDEVRGFLAAHPWIFGAYPSVTHAYLRLVWYRLDTPAFRDAVTRFARTGNDQTSELTMYVPEPHATRTHRYIFCVRDWAHGHAPLNQVEEVFELLSPLGVYVCQDRRLLQLLCRVCAQAPSKEAWMPFLRTQVLPAVTLANGGAPLLYELWECIQTLPYPQRYSLYGEWKHRSTKRPELRYAKMQTEREARGILRRISSDNVRASGRSLAKAAHAHPTVFFEVVLHQIQSYDNLIEPVVDSAKYLTPLEYDVLTYALLEALSDPGKARTKQDGTNTSLWLKSLASFAGALFRKYAAMDCTPILQYLANRLHEGQVADLIVLSELILKMAGIEPMGELSDAQMAALSGGPLLQTEAHLTLIPGTTPAAVLLARNSLKKGAMRLYRTLMQNRLAVPLLILVAQQREACVFSDDDVHIKSLSSTFDTCVSILLQYTHFLMSQGTSEYAQLVPSPSAWIRRFGVDVPIAYHLGRLSPDTPENCGVLGPLFFGTFWQLSLPDLVVPMERYQHELDRLKQALQHVETTTDMTESLKTSARVRLQESMTQLQAELKEQTLAHQATRRRLQTEKGQWFHADIDRAQLIQQLVAQCLYPRALFSPTDAVFAARFLRTIHTLGTPHLPTLGVYDTLLTQHVAPTLFLATENEARSYARFLYTVLHDLHAWLVSPDAYDKEAIGSDVTGFSLAWHGMRGMHTRPDEQPLSFTAFKACMLQWHSSLYEAFSACFGVEYMRMRNAIVVLNRLSAFFPLYRDHGQRLLQVVQHVVATEHRGDLKVLAQGLAATLEKHAPKWVDVTYFRPLTKEERARVREEARLEEERKEEERKEKARREEERKEKLRREEERKKQAREEEARREEKRRERARQEEVRREEERQEKARQEEARRETRKEEAHCEQARPRDTHHDEARNEGRRPDAREESRRGPRSRRDARRDDEPREVRIRGARDRPKESIKETPRDDPRSDRGSRGRWSRERQSYGRYDRQMDRSDEGWPETNAQWGRRRVDGAAEDEHSARKRSLADRLGSSEGGASDAQSTPDSKRMRKERMDVPDRGPPARSWGRGSGRAPTPPRDVPPREHRERDRRKRRAGGEG</sequence>
<evidence type="ECO:0000313" key="11">
    <source>
        <dbReference type="Proteomes" id="UP000269793"/>
    </source>
</evidence>
<dbReference type="GO" id="GO:0003729">
    <property type="term" value="F:mRNA binding"/>
    <property type="evidence" value="ECO:0007669"/>
    <property type="project" value="TreeGrafter"/>
</dbReference>
<feature type="compositionally biased region" description="Basic and acidic residues" evidence="6">
    <location>
        <begin position="1192"/>
        <end position="1372"/>
    </location>
</feature>
<dbReference type="GO" id="GO:0000445">
    <property type="term" value="C:THO complex part of transcription export complex"/>
    <property type="evidence" value="ECO:0007669"/>
    <property type="project" value="TreeGrafter"/>
</dbReference>
<keyword evidence="11" id="KW-1185">Reference proteome</keyword>
<gene>
    <name evidence="10" type="primary">tho2</name>
    <name evidence="10" type="ORF">DNF11_3235</name>
</gene>
<dbReference type="PANTHER" id="PTHR21597">
    <property type="entry name" value="THO2 PROTEIN"/>
    <property type="match status" value="1"/>
</dbReference>
<feature type="domain" description="THO complex subunit 2 N-terminal" evidence="9">
    <location>
        <begin position="109"/>
        <end position="595"/>
    </location>
</feature>
<evidence type="ECO:0000256" key="3">
    <source>
        <dbReference type="ARBA" id="ARBA00019596"/>
    </source>
</evidence>
<feature type="region of interest" description="Disordered" evidence="6">
    <location>
        <begin position="1192"/>
        <end position="1474"/>
    </location>
</feature>
<feature type="compositionally biased region" description="Basic and acidic residues" evidence="6">
    <location>
        <begin position="1384"/>
        <end position="1395"/>
    </location>
</feature>
<comment type="subcellular location">
    <subcellularLocation>
        <location evidence="1">Nucleus</location>
    </subcellularLocation>
</comment>
<dbReference type="Pfam" id="PF11732">
    <property type="entry name" value="Thoc2"/>
    <property type="match status" value="1"/>
</dbReference>
<keyword evidence="5" id="KW-0175">Coiled coil</keyword>
<feature type="compositionally biased region" description="Basic residues" evidence="6">
    <location>
        <begin position="1463"/>
        <end position="1474"/>
    </location>
</feature>
<accession>A0A3G2S7W3</accession>
<dbReference type="Pfam" id="PF11262">
    <property type="entry name" value="Tho2"/>
    <property type="match status" value="1"/>
</dbReference>
<dbReference type="Pfam" id="PF16134">
    <property type="entry name" value="THOC2_N"/>
    <property type="match status" value="1"/>
</dbReference>
<dbReference type="VEuPathDB" id="FungiDB:DNF11_3235"/>
<dbReference type="GO" id="GO:0006406">
    <property type="term" value="P:mRNA export from nucleus"/>
    <property type="evidence" value="ECO:0007669"/>
    <property type="project" value="InterPro"/>
</dbReference>
<evidence type="ECO:0000256" key="6">
    <source>
        <dbReference type="SAM" id="MobiDB-lite"/>
    </source>
</evidence>
<dbReference type="EMBL" id="CP033153">
    <property type="protein sequence ID" value="AYO44185.1"/>
    <property type="molecule type" value="Genomic_DNA"/>
</dbReference>
<evidence type="ECO:0000256" key="5">
    <source>
        <dbReference type="SAM" id="Coils"/>
    </source>
</evidence>
<dbReference type="Proteomes" id="UP000269793">
    <property type="component" value="Chromosome VI"/>
</dbReference>
<feature type="domain" description="THO complex subunitTHOC2 N-terminal" evidence="8">
    <location>
        <begin position="597"/>
        <end position="672"/>
    </location>
</feature>
<dbReference type="InterPro" id="IPR021726">
    <property type="entry name" value="THO_THOC2_N"/>
</dbReference>
<reference evidence="10 11" key="1">
    <citation type="submission" date="2018-10" db="EMBL/GenBank/DDBJ databases">
        <title>Complete genome sequence of Malassezia restricta CBS 7877.</title>
        <authorList>
            <person name="Morand S.C."/>
            <person name="Bertignac M."/>
            <person name="Iltis A."/>
            <person name="Kolder I."/>
            <person name="Pirovano W."/>
            <person name="Jourdain R."/>
            <person name="Clavaud C."/>
        </authorList>
    </citation>
    <scope>NUCLEOTIDE SEQUENCE [LARGE SCALE GENOMIC DNA]</scope>
    <source>
        <strain evidence="10 11">CBS 7877</strain>
    </source>
</reference>
<dbReference type="OrthoDB" id="29024at2759"/>
<feature type="compositionally biased region" description="Low complexity" evidence="6">
    <location>
        <begin position="353"/>
        <end position="366"/>
    </location>
</feature>
<dbReference type="InterPro" id="IPR032302">
    <property type="entry name" value="THOC2_N"/>
</dbReference>
<feature type="domain" description="THO complex subunitTHOC2 C-terminal" evidence="7">
    <location>
        <begin position="870"/>
        <end position="1168"/>
    </location>
</feature>
<name>A0A3G2S7W3_MALR7</name>
<protein>
    <recommendedName>
        <fullName evidence="3">THO complex subunit 2</fullName>
    </recommendedName>
</protein>
<evidence type="ECO:0000256" key="2">
    <source>
        <dbReference type="ARBA" id="ARBA00007857"/>
    </source>
</evidence>
<proteinExistence type="inferred from homology"/>
<dbReference type="PANTHER" id="PTHR21597:SF0">
    <property type="entry name" value="THO COMPLEX SUBUNIT 2"/>
    <property type="match status" value="1"/>
</dbReference>
<keyword evidence="4" id="KW-0539">Nucleus</keyword>
<dbReference type="InterPro" id="IPR040007">
    <property type="entry name" value="Tho2"/>
</dbReference>
<dbReference type="GO" id="GO:0006397">
    <property type="term" value="P:mRNA processing"/>
    <property type="evidence" value="ECO:0007669"/>
    <property type="project" value="InterPro"/>
</dbReference>
<evidence type="ECO:0000259" key="8">
    <source>
        <dbReference type="Pfam" id="PF11732"/>
    </source>
</evidence>
<evidence type="ECO:0000259" key="7">
    <source>
        <dbReference type="Pfam" id="PF11262"/>
    </source>
</evidence>
<evidence type="ECO:0000256" key="1">
    <source>
        <dbReference type="ARBA" id="ARBA00004123"/>
    </source>
</evidence>